<keyword evidence="2" id="KW-0812">Transmembrane</keyword>
<dbReference type="STRING" id="100816.A0A175VYQ2"/>
<sequence length="474" mass="51993">MRIITLAISGGLVITAAAETIHGVLVFARHGDRTTKHHGAQKLTNLGAQQLFQVGSDYRARYLASGSPHRIVGISEFQYDASQIYASAPDQSILLDTATAFLQGLYPPLAHLVPDVAGQSLANGSSISSPLTGYQYVTLHGVDDDSPETVWIKGDDGCPVRTSASDDFEASAEFRERLASTADFYRSLHPVLAGVSDYTSPDSLSYAKAYDIFDLINVQRIYDNSSAATSVTDEQMFQLRTLADSAEFGRNFNVSQPERSIHAATLAGAVLKHLTQTVSSTRRDPKFTLLAGSYDTFLAFFGLANLTAASPNFFGLPQYASTMSFELFTANQEFDAADLRVRFLFRNGTEGALTAFPLFGSDKADLSWREFSEVIQERGIMSVEGWCDACQSNALFCSAYDLPRVWHEADERRKRNIAVIVIACVSLACNLAMGFSLIRKARRSRAERRQDRLTADMLAAKEVSSIRSYGKEIV</sequence>
<dbReference type="AlphaFoldDB" id="A0A175VYQ2"/>
<dbReference type="GO" id="GO:0016791">
    <property type="term" value="F:phosphatase activity"/>
    <property type="evidence" value="ECO:0007669"/>
    <property type="project" value="TreeGrafter"/>
</dbReference>
<evidence type="ECO:0000313" key="5">
    <source>
        <dbReference type="Proteomes" id="UP000078237"/>
    </source>
</evidence>
<accession>A0A175VYQ2</accession>
<keyword evidence="2" id="KW-1133">Transmembrane helix</keyword>
<dbReference type="InterPro" id="IPR000560">
    <property type="entry name" value="His_Pase_clade-2"/>
</dbReference>
<reference evidence="3 5" key="3">
    <citation type="submission" date="2016-01" db="EMBL/GenBank/DDBJ databases">
        <title>Madurella mycetomatis genome sequencing.</title>
        <authorList>
            <person name="Van De Sande W."/>
        </authorList>
    </citation>
    <scope>NUCLEOTIDE SEQUENCE [LARGE SCALE GENOMIC DNA]</scope>
    <source>
        <strain evidence="5">mm55</strain>
        <strain evidence="3">Mm55</strain>
    </source>
</reference>
<dbReference type="InterPro" id="IPR050645">
    <property type="entry name" value="Histidine_acid_phosphatase"/>
</dbReference>
<dbReference type="EMBL" id="LCTW02000201">
    <property type="protein sequence ID" value="KXX76636.1"/>
    <property type="molecule type" value="Genomic_DNA"/>
</dbReference>
<reference evidence="5" key="2">
    <citation type="submission" date="2015-06" db="EMBL/GenBank/DDBJ databases">
        <authorList>
            <person name="van de Sande W.W.J."/>
        </authorList>
    </citation>
    <scope>NUCLEOTIDE SEQUENCE [LARGE SCALE GENOMIC DNA]</scope>
    <source>
        <strain evidence="5">mm55</strain>
    </source>
</reference>
<evidence type="ECO:0000256" key="1">
    <source>
        <dbReference type="ARBA" id="ARBA00005375"/>
    </source>
</evidence>
<gene>
    <name evidence="4" type="ORF">MMYC01_203850</name>
    <name evidence="3" type="ORF">MMYC01_206545</name>
</gene>
<dbReference type="Proteomes" id="UP000078237">
    <property type="component" value="Unassembled WGS sequence"/>
</dbReference>
<dbReference type="InterPro" id="IPR029033">
    <property type="entry name" value="His_PPase_superfam"/>
</dbReference>
<name>A0A175VYQ2_9PEZI</name>
<keyword evidence="2" id="KW-0472">Membrane</keyword>
<dbReference type="Gene3D" id="3.40.50.1240">
    <property type="entry name" value="Phosphoglycerate mutase-like"/>
    <property type="match status" value="1"/>
</dbReference>
<comment type="similarity">
    <text evidence="1">Belongs to the histidine acid phosphatase family.</text>
</comment>
<dbReference type="PANTHER" id="PTHR11567:SF142">
    <property type="entry name" value="PHOSPHOGLYCERATE MUTASE-LIKE PROTEIN"/>
    <property type="match status" value="1"/>
</dbReference>
<protein>
    <submittedName>
        <fullName evidence="3">Lysosomal acid phosphatase</fullName>
    </submittedName>
</protein>
<dbReference type="Pfam" id="PF00328">
    <property type="entry name" value="His_Phos_2"/>
    <property type="match status" value="1"/>
</dbReference>
<proteinExistence type="inferred from homology"/>
<dbReference type="SUPFAM" id="SSF53254">
    <property type="entry name" value="Phosphoglycerate mutase-like"/>
    <property type="match status" value="1"/>
</dbReference>
<reference evidence="3" key="1">
    <citation type="submission" date="2015-06" db="EMBL/GenBank/DDBJ databases">
        <authorList>
            <person name="Hoefler B.C."/>
            <person name="Straight P.D."/>
        </authorList>
    </citation>
    <scope>NUCLEOTIDE SEQUENCE [LARGE SCALE GENOMIC DNA]</scope>
    <source>
        <strain evidence="3">Mm55</strain>
    </source>
</reference>
<dbReference type="VEuPathDB" id="FungiDB:MMYC01_206545"/>
<dbReference type="EMBL" id="LCTW02000081">
    <property type="protein sequence ID" value="KXX79635.1"/>
    <property type="molecule type" value="Genomic_DNA"/>
</dbReference>
<dbReference type="CDD" id="cd07061">
    <property type="entry name" value="HP_HAP_like"/>
    <property type="match status" value="1"/>
</dbReference>
<organism evidence="3 5">
    <name type="scientific">Madurella mycetomatis</name>
    <dbReference type="NCBI Taxonomy" id="100816"/>
    <lineage>
        <taxon>Eukaryota</taxon>
        <taxon>Fungi</taxon>
        <taxon>Dikarya</taxon>
        <taxon>Ascomycota</taxon>
        <taxon>Pezizomycotina</taxon>
        <taxon>Sordariomycetes</taxon>
        <taxon>Sordariomycetidae</taxon>
        <taxon>Sordariales</taxon>
        <taxon>Sordariales incertae sedis</taxon>
        <taxon>Madurella</taxon>
    </lineage>
</organism>
<evidence type="ECO:0000313" key="4">
    <source>
        <dbReference type="EMBL" id="KXX79635.1"/>
    </source>
</evidence>
<dbReference type="VEuPathDB" id="FungiDB:MMYC01_203850"/>
<feature type="transmembrane region" description="Helical" evidence="2">
    <location>
        <begin position="417"/>
        <end position="438"/>
    </location>
</feature>
<keyword evidence="5" id="KW-1185">Reference proteome</keyword>
<dbReference type="PANTHER" id="PTHR11567">
    <property type="entry name" value="ACID PHOSPHATASE-RELATED"/>
    <property type="match status" value="1"/>
</dbReference>
<evidence type="ECO:0000313" key="3">
    <source>
        <dbReference type="EMBL" id="KXX76636.1"/>
    </source>
</evidence>
<evidence type="ECO:0000256" key="2">
    <source>
        <dbReference type="SAM" id="Phobius"/>
    </source>
</evidence>
<dbReference type="OrthoDB" id="258392at2759"/>
<comment type="caution">
    <text evidence="3">The sequence shown here is derived from an EMBL/GenBank/DDBJ whole genome shotgun (WGS) entry which is preliminary data.</text>
</comment>